<sequence>MKTNGKVAKLPGADYGSQEALSNRIAHSGPAIIDAARFVTDGAGDFEAAMSEVAKRWPGLGLPEIAILNLIVTAVLEDRITQLEAND</sequence>
<proteinExistence type="predicted"/>
<dbReference type="RefSeq" id="WP_110748992.1">
    <property type="nucleotide sequence ID" value="NZ_QJTF01000003.1"/>
</dbReference>
<dbReference type="AlphaFoldDB" id="A0A318TDX5"/>
<comment type="caution">
    <text evidence="1">The sequence shown here is derived from an EMBL/GenBank/DDBJ whole genome shotgun (WGS) entry which is preliminary data.</text>
</comment>
<reference evidence="1 2" key="1">
    <citation type="submission" date="2018-06" db="EMBL/GenBank/DDBJ databases">
        <title>Genomic Encyclopedia of Type Strains, Phase III (KMG-III): the genomes of soil and plant-associated and newly described type strains.</title>
        <authorList>
            <person name="Whitman W."/>
        </authorList>
    </citation>
    <scope>NUCLEOTIDE SEQUENCE [LARGE SCALE GENOMIC DNA]</scope>
    <source>
        <strain evidence="1 2">ORS 1419</strain>
    </source>
</reference>
<accession>A0A318TDX5</accession>
<evidence type="ECO:0000313" key="2">
    <source>
        <dbReference type="Proteomes" id="UP000247454"/>
    </source>
</evidence>
<name>A0A318TDX5_9HYPH</name>
<gene>
    <name evidence="1" type="ORF">C7477_10384</name>
</gene>
<dbReference type="EMBL" id="QJTF01000003">
    <property type="protein sequence ID" value="PYE89576.1"/>
    <property type="molecule type" value="Genomic_DNA"/>
</dbReference>
<protein>
    <submittedName>
        <fullName evidence="1">Uncharacterized protein</fullName>
    </submittedName>
</protein>
<keyword evidence="2" id="KW-1185">Reference proteome</keyword>
<organism evidence="1 2">
    <name type="scientific">Phyllobacterium leguminum</name>
    <dbReference type="NCBI Taxonomy" id="314237"/>
    <lineage>
        <taxon>Bacteria</taxon>
        <taxon>Pseudomonadati</taxon>
        <taxon>Pseudomonadota</taxon>
        <taxon>Alphaproteobacteria</taxon>
        <taxon>Hyphomicrobiales</taxon>
        <taxon>Phyllobacteriaceae</taxon>
        <taxon>Phyllobacterium</taxon>
    </lineage>
</organism>
<dbReference type="Proteomes" id="UP000247454">
    <property type="component" value="Unassembled WGS sequence"/>
</dbReference>
<evidence type="ECO:0000313" key="1">
    <source>
        <dbReference type="EMBL" id="PYE89576.1"/>
    </source>
</evidence>